<dbReference type="AlphaFoldDB" id="A0A345Y3V1"/>
<keyword evidence="2" id="KW-0732">Signal</keyword>
<dbReference type="Gene3D" id="3.40.30.10">
    <property type="entry name" value="Glutaredoxin"/>
    <property type="match status" value="1"/>
</dbReference>
<proteinExistence type="predicted"/>
<dbReference type="PROSITE" id="PS51352">
    <property type="entry name" value="THIOREDOXIN_2"/>
    <property type="match status" value="1"/>
</dbReference>
<dbReference type="InterPro" id="IPR013766">
    <property type="entry name" value="Thioredoxin_domain"/>
</dbReference>
<dbReference type="PANTHER" id="PTHR42852">
    <property type="entry name" value="THIOL:DISULFIDE INTERCHANGE PROTEIN DSBE"/>
    <property type="match status" value="1"/>
</dbReference>
<dbReference type="GO" id="GO:0016209">
    <property type="term" value="F:antioxidant activity"/>
    <property type="evidence" value="ECO:0007669"/>
    <property type="project" value="InterPro"/>
</dbReference>
<accession>A0A345Y3V1</accession>
<dbReference type="Proteomes" id="UP000254537">
    <property type="component" value="Chromosome"/>
</dbReference>
<evidence type="ECO:0000256" key="1">
    <source>
        <dbReference type="ARBA" id="ARBA00023284"/>
    </source>
</evidence>
<dbReference type="GO" id="GO:0015036">
    <property type="term" value="F:disulfide oxidoreductase activity"/>
    <property type="evidence" value="ECO:0007669"/>
    <property type="project" value="UniProtKB-ARBA"/>
</dbReference>
<dbReference type="InterPro" id="IPR036249">
    <property type="entry name" value="Thioredoxin-like_sf"/>
</dbReference>
<dbReference type="RefSeq" id="WP_115432538.1">
    <property type="nucleotide sequence ID" value="NZ_CP031337.1"/>
</dbReference>
<dbReference type="PANTHER" id="PTHR42852:SF13">
    <property type="entry name" value="PROTEIN DIPZ"/>
    <property type="match status" value="1"/>
</dbReference>
<dbReference type="KEGG" id="ccah:DWG20_03710"/>
<evidence type="ECO:0000256" key="2">
    <source>
        <dbReference type="SAM" id="SignalP"/>
    </source>
</evidence>
<dbReference type="InterPro" id="IPR000866">
    <property type="entry name" value="AhpC/TSA"/>
</dbReference>
<gene>
    <name evidence="4" type="ORF">DWG20_03710</name>
</gene>
<evidence type="ECO:0000313" key="5">
    <source>
        <dbReference type="Proteomes" id="UP000254537"/>
    </source>
</evidence>
<evidence type="ECO:0000259" key="3">
    <source>
        <dbReference type="PROSITE" id="PS51352"/>
    </source>
</evidence>
<dbReference type="PROSITE" id="PS00194">
    <property type="entry name" value="THIOREDOXIN_1"/>
    <property type="match status" value="1"/>
</dbReference>
<dbReference type="SUPFAM" id="SSF52833">
    <property type="entry name" value="Thioredoxin-like"/>
    <property type="match status" value="1"/>
</dbReference>
<dbReference type="CDD" id="cd02966">
    <property type="entry name" value="TlpA_like_family"/>
    <property type="match status" value="1"/>
</dbReference>
<feature type="domain" description="Thioredoxin" evidence="3">
    <location>
        <begin position="23"/>
        <end position="166"/>
    </location>
</feature>
<evidence type="ECO:0000313" key="4">
    <source>
        <dbReference type="EMBL" id="AXK38603.1"/>
    </source>
</evidence>
<name>A0A345Y3V1_9NEIS</name>
<dbReference type="Pfam" id="PF00578">
    <property type="entry name" value="AhpC-TSA"/>
    <property type="match status" value="1"/>
</dbReference>
<feature type="chain" id="PRO_5017005192" evidence="2">
    <location>
        <begin position="29"/>
        <end position="166"/>
    </location>
</feature>
<dbReference type="InterPro" id="IPR017937">
    <property type="entry name" value="Thioredoxin_CS"/>
</dbReference>
<reference evidence="4 5" key="1">
    <citation type="submission" date="2018-07" db="EMBL/GenBank/DDBJ databases">
        <title>Crenobacter cavernae sp. nov., isolated from a karst cave.</title>
        <authorList>
            <person name="Zhu H."/>
        </authorList>
    </citation>
    <scope>NUCLEOTIDE SEQUENCE [LARGE SCALE GENOMIC DNA]</scope>
    <source>
        <strain evidence="4 5">K1W11S-77</strain>
    </source>
</reference>
<dbReference type="EMBL" id="CP031337">
    <property type="protein sequence ID" value="AXK38603.1"/>
    <property type="molecule type" value="Genomic_DNA"/>
</dbReference>
<dbReference type="InterPro" id="IPR050553">
    <property type="entry name" value="Thioredoxin_ResA/DsbE_sf"/>
</dbReference>
<feature type="signal peptide" evidence="2">
    <location>
        <begin position="1"/>
        <end position="28"/>
    </location>
</feature>
<keyword evidence="1" id="KW-0676">Redox-active center</keyword>
<dbReference type="OrthoDB" id="9811352at2"/>
<organism evidence="4 5">
    <name type="scientific">Crenobacter cavernae</name>
    <dbReference type="NCBI Taxonomy" id="2290923"/>
    <lineage>
        <taxon>Bacteria</taxon>
        <taxon>Pseudomonadati</taxon>
        <taxon>Pseudomonadota</taxon>
        <taxon>Betaproteobacteria</taxon>
        <taxon>Neisseriales</taxon>
        <taxon>Neisseriaceae</taxon>
        <taxon>Crenobacter</taxon>
    </lineage>
</organism>
<protein>
    <submittedName>
        <fullName evidence="4">TlpA family protein disulfide reductase</fullName>
    </submittedName>
</protein>
<sequence>MKNRIVTTRLLSIALAACLAAAALPASANPVFAGARFADLSGRPVSLDVFKGKVTVVNFWATWCAPCREEMPMLDKVARELKGRGMTMVGIALDQPAEVRPFVKQLKIGYPVWMGDANTMNLMRGLGNPSGGLPYTVVLDRDGKVVARLLGAVSEANLRAAVEPRL</sequence>